<dbReference type="AlphaFoldDB" id="A0A4U2ZYX5"/>
<reference evidence="1 2" key="1">
    <citation type="journal article" date="2019" name="Environ. Microbiol.">
        <title>An active ?-lactamase is a part of an orchestrated cell wall stress resistance network of Bacillus subtilis and related rhizosphere species.</title>
        <authorList>
            <person name="Bucher T."/>
            <person name="Keren-Paz A."/>
            <person name="Hausser J."/>
            <person name="Olender T."/>
            <person name="Cytryn E."/>
            <person name="Kolodkin-Gal I."/>
        </authorList>
    </citation>
    <scope>NUCLEOTIDE SEQUENCE [LARGE SCALE GENOMIC DNA]</scope>
    <source>
        <strain evidence="1 2">I186</strain>
    </source>
</reference>
<accession>A0A4U2ZYX5</accession>
<comment type="caution">
    <text evidence="1">The sequence shown here is derived from an EMBL/GenBank/DDBJ whole genome shotgun (WGS) entry which is preliminary data.</text>
</comment>
<evidence type="ECO:0000313" key="2">
    <source>
        <dbReference type="Proteomes" id="UP000305524"/>
    </source>
</evidence>
<sequence>CVQLNGYATDIRYPYFEALTVQDGLMAIQHAQKVVGFYKETLNKLNINEILID</sequence>
<proteinExistence type="predicted"/>
<dbReference type="GO" id="GO:0003677">
    <property type="term" value="F:DNA binding"/>
    <property type="evidence" value="ECO:0007669"/>
    <property type="project" value="UniProtKB-KW"/>
</dbReference>
<gene>
    <name evidence="1" type="ORF">FC701_29320</name>
</gene>
<dbReference type="EMBL" id="SZOD01000966">
    <property type="protein sequence ID" value="TKI80145.1"/>
    <property type="molecule type" value="Genomic_DNA"/>
</dbReference>
<feature type="non-terminal residue" evidence="1">
    <location>
        <position position="1"/>
    </location>
</feature>
<keyword evidence="1" id="KW-0238">DNA-binding</keyword>
<protein>
    <submittedName>
        <fullName evidence="1">DNA-binding protein</fullName>
    </submittedName>
</protein>
<evidence type="ECO:0000313" key="1">
    <source>
        <dbReference type="EMBL" id="TKI80145.1"/>
    </source>
</evidence>
<name>A0A4U2ZYX5_BACMY</name>
<dbReference type="Proteomes" id="UP000305524">
    <property type="component" value="Unassembled WGS sequence"/>
</dbReference>
<organism evidence="1 2">
    <name type="scientific">Bacillus mycoides</name>
    <dbReference type="NCBI Taxonomy" id="1405"/>
    <lineage>
        <taxon>Bacteria</taxon>
        <taxon>Bacillati</taxon>
        <taxon>Bacillota</taxon>
        <taxon>Bacilli</taxon>
        <taxon>Bacillales</taxon>
        <taxon>Bacillaceae</taxon>
        <taxon>Bacillus</taxon>
        <taxon>Bacillus cereus group</taxon>
    </lineage>
</organism>